<gene>
    <name evidence="2" type="ORF">NGM29_16900</name>
</gene>
<dbReference type="PANTHER" id="PTHR12697:SF5">
    <property type="entry name" value="DEOXYHYPUSINE HYDROXYLASE"/>
    <property type="match status" value="1"/>
</dbReference>
<dbReference type="EMBL" id="CP100355">
    <property type="protein sequence ID" value="UTF53424.1"/>
    <property type="molecule type" value="Genomic_DNA"/>
</dbReference>
<dbReference type="PANTHER" id="PTHR12697">
    <property type="entry name" value="PBS LYASE HEAT-LIKE PROTEIN"/>
    <property type="match status" value="1"/>
</dbReference>
<feature type="coiled-coil region" evidence="1">
    <location>
        <begin position="2"/>
        <end position="78"/>
    </location>
</feature>
<dbReference type="Pfam" id="PF13646">
    <property type="entry name" value="HEAT_2"/>
    <property type="match status" value="1"/>
</dbReference>
<sequence length="417" mass="45520">MSDEESETADEHELTVESLRERLESVEAALEDAETESDLDEVEAALTDLEADVEAADLEEEDEEDESLEDDLDALASDLEDARGPYAEDVVAEIDDAKGEIAETRWTEQGESELVDVVETFVADVNEVLETNLTLTDGNGEDTVARLTATLENAGAAVEEADLDPDDDADDIAALLEATEALTDGIDGAQAWEDLSIRQQLRAQGFYDVLEHVKDYPPEWHALKVHEKQHNVDMILLSLETFDSDFMEEHALEALERMGPEEALEPMLQRATRRDQDAITIIGKIGVADEEVVETLVDYVDNDSNPLLQKVTFKALGEIGAEDAVQPLADQLVAENGEIRSAAARALGLIGDTRAISPLADVLEEDDDDTVRASAAWALNRIGTEDALEALIEYDDDRAYLVQAEAEKAGPALEPTA</sequence>
<dbReference type="InterPro" id="IPR016024">
    <property type="entry name" value="ARM-type_fold"/>
</dbReference>
<dbReference type="Gene3D" id="1.25.10.10">
    <property type="entry name" value="Leucine-rich Repeat Variant"/>
    <property type="match status" value="1"/>
</dbReference>
<name>A0A9E7ST91_9EURY</name>
<dbReference type="AlphaFoldDB" id="A0A9E7ST91"/>
<evidence type="ECO:0000256" key="1">
    <source>
        <dbReference type="SAM" id="Coils"/>
    </source>
</evidence>
<reference evidence="2" key="1">
    <citation type="submission" date="2022-06" db="EMBL/GenBank/DDBJ databases">
        <title>Diverse halophilic archaea isolated from saline environments.</title>
        <authorList>
            <person name="Cui H.-L."/>
        </authorList>
    </citation>
    <scope>NUCLEOTIDE SEQUENCE</scope>
    <source>
        <strain evidence="2">WLHS1</strain>
    </source>
</reference>
<keyword evidence="3" id="KW-1185">Reference proteome</keyword>
<dbReference type="KEGG" id="sawl:NGM29_16900"/>
<dbReference type="GeneID" id="73291760"/>
<protein>
    <submittedName>
        <fullName evidence="2">HEAT repeat domain-containing protein</fullName>
    </submittedName>
</protein>
<dbReference type="RefSeq" id="WP_254157875.1">
    <property type="nucleotide sequence ID" value="NZ_CP100355.1"/>
</dbReference>
<dbReference type="SMART" id="SM00567">
    <property type="entry name" value="EZ_HEAT"/>
    <property type="match status" value="3"/>
</dbReference>
<keyword evidence="1" id="KW-0175">Coiled coil</keyword>
<dbReference type="SUPFAM" id="SSF48371">
    <property type="entry name" value="ARM repeat"/>
    <property type="match status" value="1"/>
</dbReference>
<dbReference type="Proteomes" id="UP001056855">
    <property type="component" value="Chromosome"/>
</dbReference>
<evidence type="ECO:0000313" key="3">
    <source>
        <dbReference type="Proteomes" id="UP001056855"/>
    </source>
</evidence>
<dbReference type="InterPro" id="IPR004155">
    <property type="entry name" value="PBS_lyase_HEAT"/>
</dbReference>
<evidence type="ECO:0000313" key="2">
    <source>
        <dbReference type="EMBL" id="UTF53424.1"/>
    </source>
</evidence>
<dbReference type="InterPro" id="IPR011989">
    <property type="entry name" value="ARM-like"/>
</dbReference>
<accession>A0A9E7ST91</accession>
<dbReference type="GO" id="GO:0016491">
    <property type="term" value="F:oxidoreductase activity"/>
    <property type="evidence" value="ECO:0007669"/>
    <property type="project" value="TreeGrafter"/>
</dbReference>
<organism evidence="2 3">
    <name type="scientific">Natronosalvus rutilus</name>
    <dbReference type="NCBI Taxonomy" id="2953753"/>
    <lineage>
        <taxon>Archaea</taxon>
        <taxon>Methanobacteriati</taxon>
        <taxon>Methanobacteriota</taxon>
        <taxon>Stenosarchaea group</taxon>
        <taxon>Halobacteria</taxon>
        <taxon>Halobacteriales</taxon>
        <taxon>Natrialbaceae</taxon>
        <taxon>Natronosalvus</taxon>
    </lineage>
</organism>
<proteinExistence type="predicted"/>